<dbReference type="EMBL" id="BAABFR010000072">
    <property type="protein sequence ID" value="GAA4399626.1"/>
    <property type="molecule type" value="Genomic_DNA"/>
</dbReference>
<organism evidence="1 2">
    <name type="scientific">Tsukamurella soli</name>
    <dbReference type="NCBI Taxonomy" id="644556"/>
    <lineage>
        <taxon>Bacteria</taxon>
        <taxon>Bacillati</taxon>
        <taxon>Actinomycetota</taxon>
        <taxon>Actinomycetes</taxon>
        <taxon>Mycobacteriales</taxon>
        <taxon>Tsukamurellaceae</taxon>
        <taxon>Tsukamurella</taxon>
    </lineage>
</organism>
<evidence type="ECO:0008006" key="3">
    <source>
        <dbReference type="Google" id="ProtNLM"/>
    </source>
</evidence>
<evidence type="ECO:0000313" key="1">
    <source>
        <dbReference type="EMBL" id="GAA4399626.1"/>
    </source>
</evidence>
<evidence type="ECO:0000313" key="2">
    <source>
        <dbReference type="Proteomes" id="UP001500635"/>
    </source>
</evidence>
<gene>
    <name evidence="1" type="ORF">GCM10023147_37250</name>
</gene>
<dbReference type="InterPro" id="IPR017853">
    <property type="entry name" value="GH"/>
</dbReference>
<dbReference type="Proteomes" id="UP001500635">
    <property type="component" value="Unassembled WGS sequence"/>
</dbReference>
<name>A0ABP8K3A4_9ACTN</name>
<protein>
    <recommendedName>
        <fullName evidence="3">Lyzozyme M1 (1,4-beta-N-acetylmuramidase), GH25 family</fullName>
    </recommendedName>
</protein>
<keyword evidence="2" id="KW-1185">Reference proteome</keyword>
<comment type="caution">
    <text evidence="1">The sequence shown here is derived from an EMBL/GenBank/DDBJ whole genome shotgun (WGS) entry which is preliminary data.</text>
</comment>
<sequence length="277" mass="29737">MGTFFADISEFQVPVDDSYPYQILSIRSNDGTYEDHRFAQNYTWMRAALDSGKLTCGIVYCYWRTDIAATFQTMQAQIDANGGLHPKVILMVDLESGGNPDMDETTAVDGMIDLMAGWTGDYKRVVLYANRGDFYTMWASYSTRLPQIGGTIGAGYGSNPQLPGQIAHQYTDGQGDYGQGLPYMCAPFGACDMNVADNQTAEQFAAACGVGGDDMTPEQAALLQQLAANVELILQQLAGASNFNGWPEGGGRTLYDLAAATAAKVGVPNTSDTKAAS</sequence>
<reference evidence="2" key="1">
    <citation type="journal article" date="2019" name="Int. J. Syst. Evol. Microbiol.">
        <title>The Global Catalogue of Microorganisms (GCM) 10K type strain sequencing project: providing services to taxonomists for standard genome sequencing and annotation.</title>
        <authorList>
            <consortium name="The Broad Institute Genomics Platform"/>
            <consortium name="The Broad Institute Genome Sequencing Center for Infectious Disease"/>
            <person name="Wu L."/>
            <person name="Ma J."/>
        </authorList>
    </citation>
    <scope>NUCLEOTIDE SEQUENCE [LARGE SCALE GENOMIC DNA]</scope>
    <source>
        <strain evidence="2">JCM 17688</strain>
    </source>
</reference>
<dbReference type="Gene3D" id="3.20.20.80">
    <property type="entry name" value="Glycosidases"/>
    <property type="match status" value="1"/>
</dbReference>
<proteinExistence type="predicted"/>
<accession>A0ABP8K3A4</accession>
<dbReference type="SUPFAM" id="SSF51445">
    <property type="entry name" value="(Trans)glycosidases"/>
    <property type="match status" value="1"/>
</dbReference>